<dbReference type="AlphaFoldDB" id="A0ABC9E4P6"/>
<dbReference type="PANTHER" id="PTHR33800:SF13">
    <property type="entry name" value="OS06G0113600 PROTEIN"/>
    <property type="match status" value="1"/>
</dbReference>
<protein>
    <recommendedName>
        <fullName evidence="3">KIB1-4 beta-propeller domain-containing protein</fullName>
    </recommendedName>
</protein>
<dbReference type="Pfam" id="PF03478">
    <property type="entry name" value="Beta-prop_KIB1-4"/>
    <property type="match status" value="1"/>
</dbReference>
<dbReference type="InterPro" id="IPR005174">
    <property type="entry name" value="KIB1-4_b-propeller"/>
</dbReference>
<dbReference type="EMBL" id="OZ075146">
    <property type="protein sequence ID" value="CAL5050462.1"/>
    <property type="molecule type" value="Genomic_DNA"/>
</dbReference>
<organism evidence="4 5">
    <name type="scientific">Urochloa decumbens</name>
    <dbReference type="NCBI Taxonomy" id="240449"/>
    <lineage>
        <taxon>Eukaryota</taxon>
        <taxon>Viridiplantae</taxon>
        <taxon>Streptophyta</taxon>
        <taxon>Embryophyta</taxon>
        <taxon>Tracheophyta</taxon>
        <taxon>Spermatophyta</taxon>
        <taxon>Magnoliopsida</taxon>
        <taxon>Liliopsida</taxon>
        <taxon>Poales</taxon>
        <taxon>Poaceae</taxon>
        <taxon>PACMAD clade</taxon>
        <taxon>Panicoideae</taxon>
        <taxon>Panicodae</taxon>
        <taxon>Paniceae</taxon>
        <taxon>Melinidinae</taxon>
        <taxon>Urochloa</taxon>
    </lineage>
</organism>
<accession>A0ABC9E4P6</accession>
<feature type="domain" description="KIB1-4 beta-propeller" evidence="3">
    <location>
        <begin position="136"/>
        <end position="369"/>
    </location>
</feature>
<evidence type="ECO:0000259" key="3">
    <source>
        <dbReference type="Pfam" id="PF03478"/>
    </source>
</evidence>
<feature type="transmembrane region" description="Helical" evidence="2">
    <location>
        <begin position="89"/>
        <end position="111"/>
    </location>
</feature>
<dbReference type="SUPFAM" id="SSF81383">
    <property type="entry name" value="F-box domain"/>
    <property type="match status" value="1"/>
</dbReference>
<dbReference type="Proteomes" id="UP001497457">
    <property type="component" value="Chromosome 36b"/>
</dbReference>
<feature type="region of interest" description="Disordered" evidence="1">
    <location>
        <begin position="1"/>
        <end position="26"/>
    </location>
</feature>
<gene>
    <name evidence="4" type="ORF">URODEC1_LOCUS91596</name>
</gene>
<dbReference type="PANTHER" id="PTHR33800">
    <property type="entry name" value="OS06G0113600 PROTEIN"/>
    <property type="match status" value="1"/>
</dbReference>
<evidence type="ECO:0000313" key="5">
    <source>
        <dbReference type="Proteomes" id="UP001497457"/>
    </source>
</evidence>
<dbReference type="InterPro" id="IPR036047">
    <property type="entry name" value="F-box-like_dom_sf"/>
</dbReference>
<sequence length="422" mass="48121">MAGRDRRRRGRPPGSTSKPPVEPLCSSSREVAIVQKGAEKMSDPPVYETPAMLVPQGWADLPDDLLQSIIFLLRTPHETLAFAATCRHWYAAFLSCLSAINLFALFPPLLLRPKLPDSNLYSEHFVDPTNTAASVRCRVPWRTVNKMDYIGYSYGNIIYCYKKKCHLFDVFTGAMTKSPRLIIDKRDYPTFGALTAPPASANSSVLVQVGCSLFRWKVGSTSWLKLCQIDVPFNHLIISRSQLHTPIFQVMSFKGEIFAIDSSYNLFKVFLEPRFRLRKLSVGWAASKFDGCMWFVVCDDMLLLIGPANNRYQAVHLDLSSRRKRMVKVERLENWAVFVGSGTKSQAFACKNPERWGGRSNCIYLCGVDGEQPWCTVQPGEEVKEPDYWERQYRWRHLRHVEDGVTDLLSTIWVFPGVFSRI</sequence>
<proteinExistence type="predicted"/>
<evidence type="ECO:0000313" key="4">
    <source>
        <dbReference type="EMBL" id="CAL5050462.1"/>
    </source>
</evidence>
<reference evidence="4" key="1">
    <citation type="submission" date="2024-10" db="EMBL/GenBank/DDBJ databases">
        <authorList>
            <person name="Ryan C."/>
        </authorList>
    </citation>
    <scope>NUCLEOTIDE SEQUENCE [LARGE SCALE GENOMIC DNA]</scope>
</reference>
<keyword evidence="2" id="KW-0472">Membrane</keyword>
<name>A0ABC9E4P6_9POAL</name>
<keyword evidence="5" id="KW-1185">Reference proteome</keyword>
<feature type="compositionally biased region" description="Basic residues" evidence="1">
    <location>
        <begin position="1"/>
        <end position="11"/>
    </location>
</feature>
<keyword evidence="2" id="KW-0812">Transmembrane</keyword>
<evidence type="ECO:0000256" key="1">
    <source>
        <dbReference type="SAM" id="MobiDB-lite"/>
    </source>
</evidence>
<evidence type="ECO:0000256" key="2">
    <source>
        <dbReference type="SAM" id="Phobius"/>
    </source>
</evidence>
<keyword evidence="2" id="KW-1133">Transmembrane helix</keyword>